<evidence type="ECO:0000313" key="5">
    <source>
        <dbReference type="Proteomes" id="UP000259030"/>
    </source>
</evidence>
<accession>A0A221T3G0</accession>
<evidence type="ECO:0000256" key="1">
    <source>
        <dbReference type="ARBA" id="ARBA00010062"/>
    </source>
</evidence>
<geneLocation type="plasmid" evidence="5">
    <name>pdfi3</name>
</geneLocation>
<organism evidence="4 5">
    <name type="scientific">Deinococcus ficus</name>
    <dbReference type="NCBI Taxonomy" id="317577"/>
    <lineage>
        <taxon>Bacteria</taxon>
        <taxon>Thermotogati</taxon>
        <taxon>Deinococcota</taxon>
        <taxon>Deinococci</taxon>
        <taxon>Deinococcales</taxon>
        <taxon>Deinococcaceae</taxon>
        <taxon>Deinococcus</taxon>
    </lineage>
</organism>
<dbReference type="AlphaFoldDB" id="A0A221T3G0"/>
<evidence type="ECO:0000313" key="4">
    <source>
        <dbReference type="EMBL" id="ASN83400.1"/>
    </source>
</evidence>
<feature type="domain" description="Leucine-binding protein" evidence="3">
    <location>
        <begin position="45"/>
        <end position="397"/>
    </location>
</feature>
<keyword evidence="2" id="KW-0732">Signal</keyword>
<keyword evidence="4" id="KW-0614">Plasmid</keyword>
<name>A0A221T3G0_9DEIO</name>
<keyword evidence="5" id="KW-1185">Reference proteome</keyword>
<sequence length="410" mass="42800">MGRSAGSSPGIHPCAVNSEGVKRTLLSASALLTTLLGSAAHAEVIKVVSVSPLTGTRATLGVEFRRGAEMALRLHTPAFNKLGHSLKLLPLDDQGNPTRAGLLSGVLQGDNHILGIVGPQNSGVVNALAAALKPSPIAMVAPSSTNDDLTQQGWNYFNRLPSPDLAQAGVAAAFLKAKFRPRRVYVVSDNTTYGNGLTEVMQARLAAEGVKVVGFLGASTPEQIEDVLRRIKGLDADLVYFGGTDLAAAAVLKAMRKGGVTVPFAAGHGVFSAAFVEAAGDAAEGVVFSSPMAPLEKLPAAQAFLREYRARYRAEPNPRALAAFESMNVLLLATLNEIGGVKGKVPTRAQVMAAVRKVNLPACTGTGVCMNPSGPLSFDASGERRTSRVYMLEYGKGGVPELLSTETTSR</sequence>
<gene>
    <name evidence="4" type="ORF">DFI_19575</name>
</gene>
<protein>
    <recommendedName>
        <fullName evidence="3">Leucine-binding protein domain-containing protein</fullName>
    </recommendedName>
</protein>
<dbReference type="InterPro" id="IPR028081">
    <property type="entry name" value="Leu-bd"/>
</dbReference>
<dbReference type="SUPFAM" id="SSF53822">
    <property type="entry name" value="Periplasmic binding protein-like I"/>
    <property type="match status" value="1"/>
</dbReference>
<dbReference type="PANTHER" id="PTHR47151:SF2">
    <property type="entry name" value="AMINO ACID BINDING PROTEIN"/>
    <property type="match status" value="1"/>
</dbReference>
<evidence type="ECO:0000259" key="3">
    <source>
        <dbReference type="Pfam" id="PF13458"/>
    </source>
</evidence>
<dbReference type="PANTHER" id="PTHR47151">
    <property type="entry name" value="LEU/ILE/VAL-BINDING ABC TRANSPORTER SUBUNIT"/>
    <property type="match status" value="1"/>
</dbReference>
<dbReference type="Gene3D" id="3.40.50.2300">
    <property type="match status" value="2"/>
</dbReference>
<dbReference type="Proteomes" id="UP000259030">
    <property type="component" value="Plasmid pDFI3"/>
</dbReference>
<dbReference type="KEGG" id="dfc:DFI_19575"/>
<dbReference type="CDD" id="cd06342">
    <property type="entry name" value="PBP1_ABC_LIVBP-like"/>
    <property type="match status" value="1"/>
</dbReference>
<comment type="similarity">
    <text evidence="1">Belongs to the leucine-binding protein family.</text>
</comment>
<reference evidence="4 5" key="1">
    <citation type="submission" date="2017-05" db="EMBL/GenBank/DDBJ databases">
        <title>The complete genome sequence of Deinococcus ficus isolated from the rhizosphere of the Ficus religiosa L. in Taiwan.</title>
        <authorList>
            <person name="Wu K.-M."/>
            <person name="Liao T.-L."/>
            <person name="Liu Y.-M."/>
            <person name="Young C.-C."/>
            <person name="Tsai S.-F."/>
        </authorList>
    </citation>
    <scope>NUCLEOTIDE SEQUENCE [LARGE SCALE GENOMIC DNA]</scope>
    <source>
        <strain evidence="4 5">CC-FR2-10</strain>
        <plasmid evidence="5">pdfi3</plasmid>
    </source>
</reference>
<evidence type="ECO:0000256" key="2">
    <source>
        <dbReference type="ARBA" id="ARBA00022729"/>
    </source>
</evidence>
<dbReference type="InterPro" id="IPR028082">
    <property type="entry name" value="Peripla_BP_I"/>
</dbReference>
<proteinExistence type="inferred from homology"/>
<dbReference type="Pfam" id="PF13458">
    <property type="entry name" value="Peripla_BP_6"/>
    <property type="match status" value="1"/>
</dbReference>
<dbReference type="EMBL" id="CP021084">
    <property type="protein sequence ID" value="ASN83400.1"/>
    <property type="molecule type" value="Genomic_DNA"/>
</dbReference>